<gene>
    <name evidence="1" type="ORF">FIBSPDRAFT_746408</name>
</gene>
<protein>
    <recommendedName>
        <fullName evidence="3">Helicase ATP-binding domain-containing protein</fullName>
    </recommendedName>
</protein>
<reference evidence="1 2" key="1">
    <citation type="journal article" date="2016" name="Mol. Biol. Evol.">
        <title>Comparative Genomics of Early-Diverging Mushroom-Forming Fungi Provides Insights into the Origins of Lignocellulose Decay Capabilities.</title>
        <authorList>
            <person name="Nagy L.G."/>
            <person name="Riley R."/>
            <person name="Tritt A."/>
            <person name="Adam C."/>
            <person name="Daum C."/>
            <person name="Floudas D."/>
            <person name="Sun H."/>
            <person name="Yadav J.S."/>
            <person name="Pangilinan J."/>
            <person name="Larsson K.H."/>
            <person name="Matsuura K."/>
            <person name="Barry K."/>
            <person name="Labutti K."/>
            <person name="Kuo R."/>
            <person name="Ohm R.A."/>
            <person name="Bhattacharya S.S."/>
            <person name="Shirouzu T."/>
            <person name="Yoshinaga Y."/>
            <person name="Martin F.M."/>
            <person name="Grigoriev I.V."/>
            <person name="Hibbett D.S."/>
        </authorList>
    </citation>
    <scope>NUCLEOTIDE SEQUENCE [LARGE SCALE GENOMIC DNA]</scope>
    <source>
        <strain evidence="1 2">CBS 109695</strain>
    </source>
</reference>
<evidence type="ECO:0000313" key="1">
    <source>
        <dbReference type="EMBL" id="KZP17805.1"/>
    </source>
</evidence>
<dbReference type="STRING" id="436010.A0A166GGA0"/>
<evidence type="ECO:0008006" key="3">
    <source>
        <dbReference type="Google" id="ProtNLM"/>
    </source>
</evidence>
<organism evidence="1 2">
    <name type="scientific">Athelia psychrophila</name>
    <dbReference type="NCBI Taxonomy" id="1759441"/>
    <lineage>
        <taxon>Eukaryota</taxon>
        <taxon>Fungi</taxon>
        <taxon>Dikarya</taxon>
        <taxon>Basidiomycota</taxon>
        <taxon>Agaricomycotina</taxon>
        <taxon>Agaricomycetes</taxon>
        <taxon>Agaricomycetidae</taxon>
        <taxon>Atheliales</taxon>
        <taxon>Atheliaceae</taxon>
        <taxon>Athelia</taxon>
    </lineage>
</organism>
<name>A0A166GGA0_9AGAM</name>
<feature type="non-terminal residue" evidence="1">
    <location>
        <position position="1"/>
    </location>
</feature>
<dbReference type="AlphaFoldDB" id="A0A166GGA0"/>
<proteinExistence type="predicted"/>
<evidence type="ECO:0000313" key="2">
    <source>
        <dbReference type="Proteomes" id="UP000076532"/>
    </source>
</evidence>
<sequence length="123" mass="14744">FREWRGVLSVDEAHFTYDWVVGCRVPYGDIWSTRAHSPHHIVFLGLSATIEPRLQTKEVLRQMVFRQGAYHFGKRDYKRHNVDYKRHNVDYKRHNVGFIFRIIQFTSTGHAFRDPDWMVPSPR</sequence>
<dbReference type="EMBL" id="KV417578">
    <property type="protein sequence ID" value="KZP17805.1"/>
    <property type="molecule type" value="Genomic_DNA"/>
</dbReference>
<keyword evidence="2" id="KW-1185">Reference proteome</keyword>
<accession>A0A166GGA0</accession>
<dbReference type="Proteomes" id="UP000076532">
    <property type="component" value="Unassembled WGS sequence"/>
</dbReference>